<proteinExistence type="predicted"/>
<protein>
    <submittedName>
        <fullName evidence="2">Uncharacterized protein</fullName>
    </submittedName>
</protein>
<organism evidence="2">
    <name type="scientific">bioreactor metagenome</name>
    <dbReference type="NCBI Taxonomy" id="1076179"/>
    <lineage>
        <taxon>unclassified sequences</taxon>
        <taxon>metagenomes</taxon>
        <taxon>ecological metagenomes</taxon>
    </lineage>
</organism>
<gene>
    <name evidence="2" type="ORF">SDC9_148759</name>
</gene>
<keyword evidence="1" id="KW-1133">Transmembrane helix</keyword>
<keyword evidence="1" id="KW-0812">Transmembrane</keyword>
<dbReference type="AlphaFoldDB" id="A0A645EJQ0"/>
<sequence length="67" mass="7609">MGTIQIMITILSNNIGFVAFVQWLNRNQLRRFKLDRNQPVQVKTIVGRISRRGATGVQISSGIHYVP</sequence>
<comment type="caution">
    <text evidence="2">The sequence shown here is derived from an EMBL/GenBank/DDBJ whole genome shotgun (WGS) entry which is preliminary data.</text>
</comment>
<reference evidence="2" key="1">
    <citation type="submission" date="2019-08" db="EMBL/GenBank/DDBJ databases">
        <authorList>
            <person name="Kucharzyk K."/>
            <person name="Murdoch R.W."/>
            <person name="Higgins S."/>
            <person name="Loffler F."/>
        </authorList>
    </citation>
    <scope>NUCLEOTIDE SEQUENCE</scope>
</reference>
<feature type="transmembrane region" description="Helical" evidence="1">
    <location>
        <begin position="6"/>
        <end position="24"/>
    </location>
</feature>
<accession>A0A645EJQ0</accession>
<evidence type="ECO:0000256" key="1">
    <source>
        <dbReference type="SAM" id="Phobius"/>
    </source>
</evidence>
<keyword evidence="1" id="KW-0472">Membrane</keyword>
<evidence type="ECO:0000313" key="2">
    <source>
        <dbReference type="EMBL" id="MPN01550.1"/>
    </source>
</evidence>
<name>A0A645EJQ0_9ZZZZ</name>
<dbReference type="EMBL" id="VSSQ01047544">
    <property type="protein sequence ID" value="MPN01550.1"/>
    <property type="molecule type" value="Genomic_DNA"/>
</dbReference>